<dbReference type="InterPro" id="IPR036513">
    <property type="entry name" value="STAS_dom_sf"/>
</dbReference>
<proteinExistence type="predicted"/>
<dbReference type="Gene3D" id="3.40.50.10600">
    <property type="entry name" value="SpoIIaa-like domains"/>
    <property type="match status" value="1"/>
</dbReference>
<reference evidence="2 3" key="1">
    <citation type="submission" date="2020-07" db="EMBL/GenBank/DDBJ databases">
        <title>Chryseobacterium sp.cx-624.</title>
        <authorList>
            <person name="Yang C."/>
        </authorList>
    </citation>
    <scope>NUCLEOTIDE SEQUENCE [LARGE SCALE GENOMIC DNA]</scope>
    <source>
        <strain evidence="2">Cx-624</strain>
        <strain evidence="3">cx-624</strain>
    </source>
</reference>
<dbReference type="InterPro" id="IPR038396">
    <property type="entry name" value="SpoIIAA-like_sf"/>
</dbReference>
<accession>A0A7D7LPT0</accession>
<dbReference type="Proteomes" id="UP000515349">
    <property type="component" value="Chromosome"/>
</dbReference>
<evidence type="ECO:0000313" key="3">
    <source>
        <dbReference type="Proteomes" id="UP000515349"/>
    </source>
</evidence>
<sequence>MITVIPDVPENVAAFKATGEISQADFENLVLPHVQAKVNAFDELNYLLLLDTDLDNWTAGAWFQDVLLGLKNLTKWNRAAIVTDNKGVQNFTDIFSVLMPGEFRSFPTEFIQNAIFWCANGDEVDAD</sequence>
<dbReference type="Proteomes" id="UP000539710">
    <property type="component" value="Unassembled WGS sequence"/>
</dbReference>
<dbReference type="RefSeq" id="WP_181886378.1">
    <property type="nucleotide sequence ID" value="NZ_CP059472.1"/>
</dbReference>
<protein>
    <submittedName>
        <fullName evidence="2">STAS/SEC14 domain-containing protein</fullName>
    </submittedName>
</protein>
<dbReference type="Pfam" id="PF11964">
    <property type="entry name" value="SpoIIAA-like"/>
    <property type="match status" value="1"/>
</dbReference>
<dbReference type="InterPro" id="IPR021866">
    <property type="entry name" value="SpoIIAA-like"/>
</dbReference>
<name>A0A7D7LPT0_9FLAO</name>
<evidence type="ECO:0000313" key="2">
    <source>
        <dbReference type="EMBL" id="QMS98336.1"/>
    </source>
</evidence>
<gene>
    <name evidence="2" type="ORF">H1R16_11640</name>
    <name evidence="1" type="ORF">H2507_03825</name>
</gene>
<dbReference type="SUPFAM" id="SSF52091">
    <property type="entry name" value="SpoIIaa-like"/>
    <property type="match status" value="1"/>
</dbReference>
<dbReference type="EMBL" id="CP059472">
    <property type="protein sequence ID" value="QMS98336.1"/>
    <property type="molecule type" value="Genomic_DNA"/>
</dbReference>
<dbReference type="EMBL" id="JACEUX010000001">
    <property type="protein sequence ID" value="MBA5246292.1"/>
    <property type="molecule type" value="Genomic_DNA"/>
</dbReference>
<reference evidence="1" key="3">
    <citation type="submission" date="2020-07" db="EMBL/GenBank/DDBJ databases">
        <authorList>
            <person name="Yang C."/>
        </authorList>
    </citation>
    <scope>NUCLEOTIDE SEQUENCE</scope>
    <source>
        <strain evidence="1">Cx-624</strain>
    </source>
</reference>
<organism evidence="2 3">
    <name type="scientific">Marnyiella aurantia</name>
    <dbReference type="NCBI Taxonomy" id="2758037"/>
    <lineage>
        <taxon>Bacteria</taxon>
        <taxon>Pseudomonadati</taxon>
        <taxon>Bacteroidota</taxon>
        <taxon>Flavobacteriia</taxon>
        <taxon>Flavobacteriales</taxon>
        <taxon>Weeksellaceae</taxon>
        <taxon>Marnyiella</taxon>
    </lineage>
</organism>
<keyword evidence="4" id="KW-1185">Reference proteome</keyword>
<dbReference type="KEGG" id="cbau:H1R16_11640"/>
<dbReference type="AlphaFoldDB" id="A0A7D7LPT0"/>
<reference evidence="4" key="2">
    <citation type="submission" date="2020-07" db="EMBL/GenBank/DDBJ databases">
        <title>Flavobacterium sp. xlx-214.</title>
        <authorList>
            <person name="Yang C."/>
        </authorList>
    </citation>
    <scope>NUCLEOTIDE SEQUENCE [LARGE SCALE GENOMIC DNA]</scope>
    <source>
        <strain evidence="4">CX-624</strain>
    </source>
</reference>
<evidence type="ECO:0000313" key="1">
    <source>
        <dbReference type="EMBL" id="MBA5246292.1"/>
    </source>
</evidence>
<evidence type="ECO:0000313" key="4">
    <source>
        <dbReference type="Proteomes" id="UP000539710"/>
    </source>
</evidence>